<dbReference type="AlphaFoldDB" id="A0A4P7UKG1"/>
<dbReference type="Gene3D" id="3.30.70.1440">
    <property type="entry name" value="Multidrug efflux transporter AcrB pore domain"/>
    <property type="match status" value="1"/>
</dbReference>
<proteinExistence type="predicted"/>
<evidence type="ECO:0000313" key="3">
    <source>
        <dbReference type="Proteomes" id="UP000297065"/>
    </source>
</evidence>
<dbReference type="PRINTS" id="PR00702">
    <property type="entry name" value="ACRIFLAVINRP"/>
</dbReference>
<sequence>MKRINLSEWALSHQVLMVFFMVLVVVAGVRSYFQLGQNEDPEFTVKTMVVRAYLPGATIEETMLQLTDRIEKKLQETPSLDYLKSYTLPGETTIFIELLSGTPKKDVPDIWYQVRKKVGDIRQDMPSETQGPFFDDEFGDTYGIIYAFTADGFTHRELKDYVEDIRSELLHVQDVAKATTIGEQDEAYYVEFSPHQLATLGISREAIIAALSRQNALTPSGAVDTGKEQIVLEPTGKFVSAEQLANVTLYAGDKKVRLGDIADVRRSYIDPPQPLFRFNGHDAVGLAVSMRKGGDVLLLEKNINTAVTELCATLPLGIEAHLVANQPAVVHDAVNEFMEALIEAILIVLGISFLSLGARAGAVVAFSIPFVLAFVFVGMDVCGIDLQRVSLGALIIALGLLVDDAMITVESMVSKLEEGWTKTRAATFAYTSTAFPMLTGTLVTILGFIPIGLAKSSAGEYTFSLFAVVCMALIVSWFVAVLFAPLIGVKVLKEHLQAHSARAEKTAELFHRALLWAMRHPKKMVGATLLAFVLALAALPLVPKQFFPSSERPELMVDMTLRQGSSIRETNRISQRFDAILAADPGVDHWSSYVGRGAIRFYLPLDEQLQNNFFAQTVVVTKGPKEREQVQERLQAALDHDFPELVGRAYAMELGPPVGWPVQYRVSGKDMTQVQKYAAEVAALMGTSPVLHNINTNWGEPERKIRLRVRQDEARRLGLSSAAVAQTLYSTVSGVTATQVRDGIYLVDVVLRARDKERTTVEDLQMLDMPLPDGRSVPLGVVADIEYAQGYPLIWRRDRMPTMTVQADVKKDVMPDSIVEALQKDMDALRRSLPAGYRIETGGSVEESAKSQASVAAAIPLMVLLMLTVLIIQLENFTHLLLVICVAPLGVIGVVLGLLLTHQPMGFVALLGVVALIGMIIRNSVILVHQIDCEKKSGLSDWDAVKAAATIRFRPIMLTAVAAILGMLPIAPTVFWGPMANAIMGGLATATVLTLLFLPACYVLLFKITEPAPDAQAEPSSPA</sequence>
<evidence type="ECO:0000256" key="1">
    <source>
        <dbReference type="SAM" id="Phobius"/>
    </source>
</evidence>
<dbReference type="Pfam" id="PF00873">
    <property type="entry name" value="ACR_tran"/>
    <property type="match status" value="1"/>
</dbReference>
<dbReference type="EMBL" id="CP036295">
    <property type="protein sequence ID" value="QCC85288.1"/>
    <property type="molecule type" value="Genomic_DNA"/>
</dbReference>
<dbReference type="SUPFAM" id="SSF82866">
    <property type="entry name" value="Multidrug efflux transporter AcrB transmembrane domain"/>
    <property type="match status" value="2"/>
</dbReference>
<dbReference type="SUPFAM" id="SSF82693">
    <property type="entry name" value="Multidrug efflux transporter AcrB pore domain, PN1, PN2, PC1 and PC2 subdomains"/>
    <property type="match status" value="3"/>
</dbReference>
<name>A0A4P7UKG1_DESDE</name>
<dbReference type="Gene3D" id="3.30.70.1430">
    <property type="entry name" value="Multidrug efflux transporter AcrB pore domain"/>
    <property type="match status" value="2"/>
</dbReference>
<feature type="transmembrane region" description="Helical" evidence="1">
    <location>
        <begin position="15"/>
        <end position="33"/>
    </location>
</feature>
<dbReference type="SUPFAM" id="SSF82714">
    <property type="entry name" value="Multidrug efflux transporter AcrB TolC docking domain, DN and DC subdomains"/>
    <property type="match status" value="2"/>
</dbReference>
<dbReference type="PANTHER" id="PTHR32063:SF64">
    <property type="entry name" value="ACRB_ACRD_ACRF FAMILY PROTEIN"/>
    <property type="match status" value="1"/>
</dbReference>
<keyword evidence="1" id="KW-0472">Membrane</keyword>
<feature type="transmembrane region" description="Helical" evidence="1">
    <location>
        <begin position="853"/>
        <end position="872"/>
    </location>
</feature>
<dbReference type="Gene3D" id="3.30.70.1320">
    <property type="entry name" value="Multidrug efflux transporter AcrB pore domain like"/>
    <property type="match status" value="1"/>
</dbReference>
<evidence type="ECO:0000313" key="2">
    <source>
        <dbReference type="EMBL" id="QCC85288.1"/>
    </source>
</evidence>
<feature type="transmembrane region" description="Helical" evidence="1">
    <location>
        <begin position="982"/>
        <end position="1005"/>
    </location>
</feature>
<dbReference type="Gene3D" id="3.30.2090.10">
    <property type="entry name" value="Multidrug efflux transporter AcrB TolC docking domain, DN and DC subdomains"/>
    <property type="match status" value="2"/>
</dbReference>
<dbReference type="RefSeq" id="WP_136399465.1">
    <property type="nucleotide sequence ID" value="NZ_CP036295.1"/>
</dbReference>
<dbReference type="InterPro" id="IPR001036">
    <property type="entry name" value="Acrflvin-R"/>
</dbReference>
<dbReference type="GO" id="GO:0042910">
    <property type="term" value="F:xenobiotic transmembrane transporter activity"/>
    <property type="evidence" value="ECO:0007669"/>
    <property type="project" value="TreeGrafter"/>
</dbReference>
<accession>A0A4P7UKG1</accession>
<organism evidence="2 3">
    <name type="scientific">Desulfovibrio desulfuricans</name>
    <dbReference type="NCBI Taxonomy" id="876"/>
    <lineage>
        <taxon>Bacteria</taxon>
        <taxon>Pseudomonadati</taxon>
        <taxon>Thermodesulfobacteriota</taxon>
        <taxon>Desulfovibrionia</taxon>
        <taxon>Desulfovibrionales</taxon>
        <taxon>Desulfovibrionaceae</taxon>
        <taxon>Desulfovibrio</taxon>
    </lineage>
</organism>
<dbReference type="OrthoDB" id="9759330at2"/>
<reference evidence="2 3" key="1">
    <citation type="submission" date="2019-02" db="EMBL/GenBank/DDBJ databases">
        <title>Complete Genome Sequence of Desulfovibrio desulfuricans IC1, a Sulfonate Utilizing Anaerobe.</title>
        <authorList>
            <person name="Day L.A."/>
            <person name="De Leon K.B."/>
            <person name="Wall J.D."/>
        </authorList>
    </citation>
    <scope>NUCLEOTIDE SEQUENCE [LARGE SCALE GENOMIC DNA]</scope>
    <source>
        <strain evidence="2 3">IC1</strain>
    </source>
</reference>
<gene>
    <name evidence="2" type="ORF">DDIC_05240</name>
</gene>
<dbReference type="InterPro" id="IPR027463">
    <property type="entry name" value="AcrB_DN_DC_subdom"/>
</dbReference>
<feature type="transmembrane region" description="Helical" evidence="1">
    <location>
        <begin position="956"/>
        <end position="976"/>
    </location>
</feature>
<dbReference type="Proteomes" id="UP000297065">
    <property type="component" value="Chromosome"/>
</dbReference>
<feature type="transmembrane region" description="Helical" evidence="1">
    <location>
        <begin position="463"/>
        <end position="487"/>
    </location>
</feature>
<dbReference type="Gene3D" id="1.20.1640.10">
    <property type="entry name" value="Multidrug efflux transporter AcrB transmembrane domain"/>
    <property type="match status" value="2"/>
</dbReference>
<feature type="transmembrane region" description="Helical" evidence="1">
    <location>
        <begin position="524"/>
        <end position="542"/>
    </location>
</feature>
<feature type="transmembrane region" description="Helical" evidence="1">
    <location>
        <begin position="344"/>
        <end position="377"/>
    </location>
</feature>
<keyword evidence="1" id="KW-0812">Transmembrane</keyword>
<feature type="transmembrane region" description="Helical" evidence="1">
    <location>
        <begin position="428"/>
        <end position="451"/>
    </location>
</feature>
<feature type="transmembrane region" description="Helical" evidence="1">
    <location>
        <begin position="906"/>
        <end position="928"/>
    </location>
</feature>
<feature type="transmembrane region" description="Helical" evidence="1">
    <location>
        <begin position="879"/>
        <end position="900"/>
    </location>
</feature>
<protein>
    <submittedName>
        <fullName evidence="2">Efflux RND transporter permease subunit</fullName>
    </submittedName>
</protein>
<keyword evidence="1" id="KW-1133">Transmembrane helix</keyword>
<dbReference type="PANTHER" id="PTHR32063">
    <property type="match status" value="1"/>
</dbReference>
<dbReference type="GO" id="GO:0005886">
    <property type="term" value="C:plasma membrane"/>
    <property type="evidence" value="ECO:0007669"/>
    <property type="project" value="TreeGrafter"/>
</dbReference>